<dbReference type="Proteomes" id="UP000824259">
    <property type="component" value="Unassembled WGS sequence"/>
</dbReference>
<organism evidence="4 5">
    <name type="scientific">Candidatus Alistipes avicola</name>
    <dbReference type="NCBI Taxonomy" id="2838432"/>
    <lineage>
        <taxon>Bacteria</taxon>
        <taxon>Pseudomonadati</taxon>
        <taxon>Bacteroidota</taxon>
        <taxon>Bacteroidia</taxon>
        <taxon>Bacteroidales</taxon>
        <taxon>Rikenellaceae</taxon>
        <taxon>Alistipes</taxon>
    </lineage>
</organism>
<evidence type="ECO:0000256" key="1">
    <source>
        <dbReference type="ARBA" id="ARBA00011028"/>
    </source>
</evidence>
<comment type="similarity">
    <text evidence="1">Belongs to the bacterial solute-binding protein 9 family.</text>
</comment>
<dbReference type="Gene3D" id="3.40.50.1980">
    <property type="entry name" value="Nitrogenase molybdenum iron protein domain"/>
    <property type="match status" value="2"/>
</dbReference>
<dbReference type="EMBL" id="DWYR01000025">
    <property type="protein sequence ID" value="HJA99433.1"/>
    <property type="molecule type" value="Genomic_DNA"/>
</dbReference>
<dbReference type="PROSITE" id="PS51257">
    <property type="entry name" value="PROKAR_LIPOPROTEIN"/>
    <property type="match status" value="1"/>
</dbReference>
<dbReference type="Pfam" id="PF01297">
    <property type="entry name" value="ZnuA"/>
    <property type="match status" value="1"/>
</dbReference>
<evidence type="ECO:0000256" key="2">
    <source>
        <dbReference type="ARBA" id="ARBA00022448"/>
    </source>
</evidence>
<name>A0A9D2L542_9BACT</name>
<dbReference type="GO" id="GO:0046872">
    <property type="term" value="F:metal ion binding"/>
    <property type="evidence" value="ECO:0007669"/>
    <property type="project" value="InterPro"/>
</dbReference>
<dbReference type="AlphaFoldDB" id="A0A9D2L542"/>
<accession>A0A9D2L542</accession>
<keyword evidence="2" id="KW-0813">Transport</keyword>
<dbReference type="InterPro" id="IPR050492">
    <property type="entry name" value="Bact_metal-bind_prot9"/>
</dbReference>
<comment type="caution">
    <text evidence="4">The sequence shown here is derived from an EMBL/GenBank/DDBJ whole genome shotgun (WGS) entry which is preliminary data.</text>
</comment>
<protein>
    <submittedName>
        <fullName evidence="4">Zinc ABC transporter substrate-binding protein</fullName>
    </submittedName>
</protein>
<evidence type="ECO:0000313" key="5">
    <source>
        <dbReference type="Proteomes" id="UP000824259"/>
    </source>
</evidence>
<evidence type="ECO:0000313" key="4">
    <source>
        <dbReference type="EMBL" id="HJA99433.1"/>
    </source>
</evidence>
<sequence>MKRSLIAIALGCLLLAGCGGRSRSTEDQKMIYVSILPLRGIVEDIVGDDFRVEVLVPPGASPETFELTPRQMVDLDRAELVFGIGWLDFEQNMLSKIEDRSKVIALSEGVEPIAGSCSHVRADEGHSHGVDPHIWTSPRELRTMAENAYRAIHTLYPDSLSYTARYEALDRRLTTLDETIAERLKESGVSYFMIYHPALTYYARAYGVEQVVIEQEGKEPSARRLALLIDRARRDSIHILLYQSQFPASTVEVIASDIGADSRQIDPLAEDVEANILEITDLIVSSR</sequence>
<dbReference type="PANTHER" id="PTHR42953">
    <property type="entry name" value="HIGH-AFFINITY ZINC UPTAKE SYSTEM PROTEIN ZNUA-RELATED"/>
    <property type="match status" value="1"/>
</dbReference>
<dbReference type="SUPFAM" id="SSF53807">
    <property type="entry name" value="Helical backbone' metal receptor"/>
    <property type="match status" value="1"/>
</dbReference>
<dbReference type="PANTHER" id="PTHR42953:SF3">
    <property type="entry name" value="HIGH-AFFINITY ZINC UPTAKE SYSTEM PROTEIN ZNUA"/>
    <property type="match status" value="1"/>
</dbReference>
<dbReference type="GO" id="GO:0030001">
    <property type="term" value="P:metal ion transport"/>
    <property type="evidence" value="ECO:0007669"/>
    <property type="project" value="InterPro"/>
</dbReference>
<reference evidence="4" key="2">
    <citation type="submission" date="2021-04" db="EMBL/GenBank/DDBJ databases">
        <authorList>
            <person name="Gilroy R."/>
        </authorList>
    </citation>
    <scope>NUCLEOTIDE SEQUENCE</scope>
    <source>
        <strain evidence="4">CHK169-11906</strain>
    </source>
</reference>
<evidence type="ECO:0000256" key="3">
    <source>
        <dbReference type="ARBA" id="ARBA00022729"/>
    </source>
</evidence>
<dbReference type="InterPro" id="IPR006127">
    <property type="entry name" value="ZnuA-like"/>
</dbReference>
<gene>
    <name evidence="4" type="ORF">H9779_07550</name>
</gene>
<reference evidence="4" key="1">
    <citation type="journal article" date="2021" name="PeerJ">
        <title>Extensive microbial diversity within the chicken gut microbiome revealed by metagenomics and culture.</title>
        <authorList>
            <person name="Gilroy R."/>
            <person name="Ravi A."/>
            <person name="Getino M."/>
            <person name="Pursley I."/>
            <person name="Horton D.L."/>
            <person name="Alikhan N.F."/>
            <person name="Baker D."/>
            <person name="Gharbi K."/>
            <person name="Hall N."/>
            <person name="Watson M."/>
            <person name="Adriaenssens E.M."/>
            <person name="Foster-Nyarko E."/>
            <person name="Jarju S."/>
            <person name="Secka A."/>
            <person name="Antonio M."/>
            <person name="Oren A."/>
            <person name="Chaudhuri R.R."/>
            <person name="La Ragione R."/>
            <person name="Hildebrand F."/>
            <person name="Pallen M.J."/>
        </authorList>
    </citation>
    <scope>NUCLEOTIDE SEQUENCE</scope>
    <source>
        <strain evidence="4">CHK169-11906</strain>
    </source>
</reference>
<keyword evidence="3" id="KW-0732">Signal</keyword>
<proteinExistence type="inferred from homology"/>